<dbReference type="Pfam" id="PF07727">
    <property type="entry name" value="RVT_2"/>
    <property type="match status" value="1"/>
</dbReference>
<reference evidence="2" key="1">
    <citation type="journal article" date="2022" name="Int. J. Mol. Sci.">
        <title>Draft Genome of Tanacetum Coccineum: Genomic Comparison of Closely Related Tanacetum-Family Plants.</title>
        <authorList>
            <person name="Yamashiro T."/>
            <person name="Shiraishi A."/>
            <person name="Nakayama K."/>
            <person name="Satake H."/>
        </authorList>
    </citation>
    <scope>NUCLEOTIDE SEQUENCE</scope>
</reference>
<name>A0ABQ5ATE6_9ASTR</name>
<sequence length="336" mass="38037">MSQPEGFNNSRRDQFDNCVYSKKVSRDSYVYLLLYVDDMLVAAKNMVVINDLKALLKSKFEMKDLGATKKTLGIDKEVKYLKTVPYSSAVRSLMYVMVCTRQDLAHAVSVVTRFIANPGKAHWKVVKWILRYIKGASNICLVYDGKGHGNGLIGYVDSDYDAKNLMYHERTKHIDVRLTFIRDILEEDKFSIQKIATEHNPADMLTKEVKFLWGIWCMKETTKRDTKEPLVVGEILSVKKVLVSTISSLNYPTSNVEDAFSSNFPNYLSVSLNYFPASPRKTYSSSSNSFGVVPIASPTLSLFHDDPYMKVLQAFYIENSPIPPPTIIPPTSIPNP</sequence>
<keyword evidence="3" id="KW-1185">Reference proteome</keyword>
<dbReference type="Proteomes" id="UP001151760">
    <property type="component" value="Unassembled WGS sequence"/>
</dbReference>
<feature type="domain" description="Reverse transcriptase Ty1/copia-type" evidence="1">
    <location>
        <begin position="12"/>
        <end position="75"/>
    </location>
</feature>
<dbReference type="PANTHER" id="PTHR11439:SF467">
    <property type="entry name" value="INTEGRASE CATALYTIC DOMAIN-CONTAINING PROTEIN"/>
    <property type="match status" value="1"/>
</dbReference>
<organism evidence="2 3">
    <name type="scientific">Tanacetum coccineum</name>
    <dbReference type="NCBI Taxonomy" id="301880"/>
    <lineage>
        <taxon>Eukaryota</taxon>
        <taxon>Viridiplantae</taxon>
        <taxon>Streptophyta</taxon>
        <taxon>Embryophyta</taxon>
        <taxon>Tracheophyta</taxon>
        <taxon>Spermatophyta</taxon>
        <taxon>Magnoliopsida</taxon>
        <taxon>eudicotyledons</taxon>
        <taxon>Gunneridae</taxon>
        <taxon>Pentapetalae</taxon>
        <taxon>asterids</taxon>
        <taxon>campanulids</taxon>
        <taxon>Asterales</taxon>
        <taxon>Asteraceae</taxon>
        <taxon>Asteroideae</taxon>
        <taxon>Anthemideae</taxon>
        <taxon>Anthemidinae</taxon>
        <taxon>Tanacetum</taxon>
    </lineage>
</organism>
<evidence type="ECO:0000259" key="1">
    <source>
        <dbReference type="Pfam" id="PF07727"/>
    </source>
</evidence>
<dbReference type="EMBL" id="BQNB010012611">
    <property type="protein sequence ID" value="GJT05730.1"/>
    <property type="molecule type" value="Genomic_DNA"/>
</dbReference>
<gene>
    <name evidence="2" type="ORF">Tco_0840192</name>
</gene>
<reference evidence="2" key="2">
    <citation type="submission" date="2022-01" db="EMBL/GenBank/DDBJ databases">
        <authorList>
            <person name="Yamashiro T."/>
            <person name="Shiraishi A."/>
            <person name="Satake H."/>
            <person name="Nakayama K."/>
        </authorList>
    </citation>
    <scope>NUCLEOTIDE SEQUENCE</scope>
</reference>
<protein>
    <submittedName>
        <fullName evidence="2">Retrovirus-related pol polyprotein from transposon TNT 1-94</fullName>
    </submittedName>
</protein>
<evidence type="ECO:0000313" key="2">
    <source>
        <dbReference type="EMBL" id="GJT05730.1"/>
    </source>
</evidence>
<accession>A0ABQ5ATE6</accession>
<comment type="caution">
    <text evidence="2">The sequence shown here is derived from an EMBL/GenBank/DDBJ whole genome shotgun (WGS) entry which is preliminary data.</text>
</comment>
<evidence type="ECO:0000313" key="3">
    <source>
        <dbReference type="Proteomes" id="UP001151760"/>
    </source>
</evidence>
<dbReference type="CDD" id="cd09272">
    <property type="entry name" value="RNase_HI_RT_Ty1"/>
    <property type="match status" value="1"/>
</dbReference>
<dbReference type="InterPro" id="IPR013103">
    <property type="entry name" value="RVT_2"/>
</dbReference>
<proteinExistence type="predicted"/>
<dbReference type="PANTHER" id="PTHR11439">
    <property type="entry name" value="GAG-POL-RELATED RETROTRANSPOSON"/>
    <property type="match status" value="1"/>
</dbReference>